<organism evidence="4 5">
    <name type="scientific">Microterricola viridarii</name>
    <dbReference type="NCBI Taxonomy" id="412690"/>
    <lineage>
        <taxon>Bacteria</taxon>
        <taxon>Bacillati</taxon>
        <taxon>Actinomycetota</taxon>
        <taxon>Actinomycetes</taxon>
        <taxon>Micrococcales</taxon>
        <taxon>Microbacteriaceae</taxon>
        <taxon>Microterricola</taxon>
    </lineage>
</organism>
<reference evidence="5" key="2">
    <citation type="submission" date="2016-01" db="EMBL/GenBank/DDBJ databases">
        <title>First complete genome sequence of a species in the genus Microterricola, an extremophilic cold active enzyme producing strain ERGS5:02 isolated from Sikkim Himalaya.</title>
        <authorList>
            <person name="Kumar R."/>
            <person name="Singh D."/>
            <person name="Swarnkar M.K."/>
        </authorList>
    </citation>
    <scope>NUCLEOTIDE SEQUENCE [LARGE SCALE GENOMIC DNA]</scope>
    <source>
        <strain evidence="5">ERGS5:02</strain>
    </source>
</reference>
<dbReference type="KEGG" id="mvd:AWU67_13000"/>
<keyword evidence="2" id="KW-0732">Signal</keyword>
<dbReference type="GO" id="GO:0016491">
    <property type="term" value="F:oxidoreductase activity"/>
    <property type="evidence" value="ECO:0007669"/>
    <property type="project" value="InterPro"/>
</dbReference>
<dbReference type="PANTHER" id="PTHR10742:SF410">
    <property type="entry name" value="LYSINE-SPECIFIC HISTONE DEMETHYLASE 2"/>
    <property type="match status" value="1"/>
</dbReference>
<keyword evidence="5" id="KW-1185">Reference proteome</keyword>
<feature type="compositionally biased region" description="Polar residues" evidence="1">
    <location>
        <begin position="422"/>
        <end position="450"/>
    </location>
</feature>
<name>A0A109QXA3_9MICO</name>
<dbReference type="RefSeq" id="WP_067229819.1">
    <property type="nucleotide sequence ID" value="NZ_CP014145.1"/>
</dbReference>
<feature type="signal peptide" evidence="2">
    <location>
        <begin position="1"/>
        <end position="26"/>
    </location>
</feature>
<dbReference type="SUPFAM" id="SSF54373">
    <property type="entry name" value="FAD-linked reductases, C-terminal domain"/>
    <property type="match status" value="1"/>
</dbReference>
<feature type="domain" description="Amine oxidase" evidence="3">
    <location>
        <begin position="309"/>
        <end position="500"/>
    </location>
</feature>
<feature type="compositionally biased region" description="Low complexity" evidence="1">
    <location>
        <begin position="26"/>
        <end position="37"/>
    </location>
</feature>
<dbReference type="InterPro" id="IPR050281">
    <property type="entry name" value="Flavin_monoamine_oxidase"/>
</dbReference>
<dbReference type="EMBL" id="CP014145">
    <property type="protein sequence ID" value="AMB59629.1"/>
    <property type="molecule type" value="Genomic_DNA"/>
</dbReference>
<dbReference type="InterPro" id="IPR002937">
    <property type="entry name" value="Amino_oxidase"/>
</dbReference>
<accession>A0A109QXA3</accession>
<feature type="region of interest" description="Disordered" evidence="1">
    <location>
        <begin position="26"/>
        <end position="53"/>
    </location>
</feature>
<dbReference type="Pfam" id="PF01593">
    <property type="entry name" value="Amino_oxidase"/>
    <property type="match status" value="3"/>
</dbReference>
<dbReference type="OrthoDB" id="337830at2"/>
<evidence type="ECO:0000256" key="1">
    <source>
        <dbReference type="SAM" id="MobiDB-lite"/>
    </source>
</evidence>
<dbReference type="Proteomes" id="UP000058305">
    <property type="component" value="Chromosome"/>
</dbReference>
<evidence type="ECO:0000259" key="3">
    <source>
        <dbReference type="Pfam" id="PF01593"/>
    </source>
</evidence>
<evidence type="ECO:0000313" key="4">
    <source>
        <dbReference type="EMBL" id="AMB59629.1"/>
    </source>
</evidence>
<proteinExistence type="predicted"/>
<protein>
    <recommendedName>
        <fullName evidence="3">Amine oxidase domain-containing protein</fullName>
    </recommendedName>
</protein>
<dbReference type="InterPro" id="IPR036188">
    <property type="entry name" value="FAD/NAD-bd_sf"/>
</dbReference>
<feature type="domain" description="Amine oxidase" evidence="3">
    <location>
        <begin position="43"/>
        <end position="117"/>
    </location>
</feature>
<feature type="chain" id="PRO_5038555042" description="Amine oxidase domain-containing protein" evidence="2">
    <location>
        <begin position="27"/>
        <end position="514"/>
    </location>
</feature>
<feature type="region of interest" description="Disordered" evidence="1">
    <location>
        <begin position="418"/>
        <end position="450"/>
    </location>
</feature>
<dbReference type="PROSITE" id="PS51257">
    <property type="entry name" value="PROKAR_LIPOPROTEIN"/>
    <property type="match status" value="1"/>
</dbReference>
<dbReference type="Gene3D" id="3.90.660.10">
    <property type="match status" value="2"/>
</dbReference>
<feature type="domain" description="Amine oxidase" evidence="3">
    <location>
        <begin position="134"/>
        <end position="184"/>
    </location>
</feature>
<dbReference type="Gene3D" id="3.50.50.60">
    <property type="entry name" value="FAD/NAD(P)-binding domain"/>
    <property type="match status" value="2"/>
</dbReference>
<gene>
    <name evidence="4" type="ORF">AWU67_13000</name>
</gene>
<dbReference type="SUPFAM" id="SSF51905">
    <property type="entry name" value="FAD/NAD(P)-binding domain"/>
    <property type="match status" value="2"/>
</dbReference>
<evidence type="ECO:0000313" key="5">
    <source>
        <dbReference type="Proteomes" id="UP000058305"/>
    </source>
</evidence>
<reference evidence="4 5" key="1">
    <citation type="journal article" date="2016" name="J. Biotechnol.">
        <title>First complete genome sequence of a species in the genus Microterricola, an extremophilic cold active enzyme producing bacterial strain ERGS5:02 isolated from Sikkim Himalaya.</title>
        <authorList>
            <person name="Himanshu"/>
            <person name="Swarnkar M.K."/>
            <person name="Singh D."/>
            <person name="Kumar R."/>
        </authorList>
    </citation>
    <scope>NUCLEOTIDE SEQUENCE [LARGE SCALE GENOMIC DNA]</scope>
    <source>
        <strain evidence="4 5">ERGS5:02</strain>
    </source>
</reference>
<sequence>MKRRDFLIGSATGIALLALTACTPTAPSPKPTATRTPAPLPTGVPKPLRLQRSNWGTDPFARGSFSYPRVGSTEDQRAQLRGSLGERLYFAGEATASDAPGTVQGAQGSGLRAALEIADSAAHGERIAVIGAGIAGLTAARQLREAGFEVVVVEARDRLGGRIHSVEGGSWPVPVELGPLFVSADSTLLAGQLALAGVGIAPFTRTEEVRTAAGTIVGPSDAGSTALASAGKWANEHPPDVSVAQALVDSGAAASLSTEPDANGVAPIDWLGHELDTVLQPASGASADVVSAEQLGTLVAGAASMSQIVTGGEHGLAGLIDSLADGLDVLVSSPVSTVMWGENGVSLRLAQGESLSADRVLVTIPLGVLQQESTLFEPALPGWKLDAIDAIGMGTVDTVWVQFAEAFWATDATVLSTIGPDSGQQNTGTPSATPSDEPTATPGSADQTAGRNPVAYWTNLAPLTGSPILVGTIAAEFAAELGALSDDEFTARVLASLAPYSPGADALGATSPAP</sequence>
<dbReference type="AlphaFoldDB" id="A0A109QXA3"/>
<dbReference type="PRINTS" id="PR00419">
    <property type="entry name" value="ADXRDTASE"/>
</dbReference>
<dbReference type="PANTHER" id="PTHR10742">
    <property type="entry name" value="FLAVIN MONOAMINE OXIDASE"/>
    <property type="match status" value="1"/>
</dbReference>
<evidence type="ECO:0000256" key="2">
    <source>
        <dbReference type="SAM" id="SignalP"/>
    </source>
</evidence>